<feature type="domain" description="Rhodanese" evidence="3">
    <location>
        <begin position="169"/>
        <end position="281"/>
    </location>
</feature>
<name>A0ABS1BAZ4_9MICO</name>
<evidence type="ECO:0000313" key="5">
    <source>
        <dbReference type="Proteomes" id="UP000612352"/>
    </source>
</evidence>
<keyword evidence="5" id="KW-1185">Reference proteome</keyword>
<dbReference type="SMART" id="SM00450">
    <property type="entry name" value="RHOD"/>
    <property type="match status" value="2"/>
</dbReference>
<evidence type="ECO:0000313" key="4">
    <source>
        <dbReference type="EMBL" id="MBK0331803.1"/>
    </source>
</evidence>
<dbReference type="EMBL" id="JAEDAJ010000005">
    <property type="protein sequence ID" value="MBK0331803.1"/>
    <property type="molecule type" value="Genomic_DNA"/>
</dbReference>
<keyword evidence="1" id="KW-0808">Transferase</keyword>
<dbReference type="PROSITE" id="PS50206">
    <property type="entry name" value="RHODANESE_3"/>
    <property type="match status" value="2"/>
</dbReference>
<accession>A0ABS1BAZ4</accession>
<evidence type="ECO:0000256" key="2">
    <source>
        <dbReference type="ARBA" id="ARBA00022737"/>
    </source>
</evidence>
<dbReference type="InterPro" id="IPR036873">
    <property type="entry name" value="Rhodanese-like_dom_sf"/>
</dbReference>
<dbReference type="InterPro" id="IPR045078">
    <property type="entry name" value="TST/MPST-like"/>
</dbReference>
<protein>
    <submittedName>
        <fullName evidence="4">Sulfurtransferase</fullName>
    </submittedName>
</protein>
<organism evidence="4 5">
    <name type="scientific">Brachybacterium halotolerans</name>
    <dbReference type="NCBI Taxonomy" id="2795215"/>
    <lineage>
        <taxon>Bacteria</taxon>
        <taxon>Bacillati</taxon>
        <taxon>Actinomycetota</taxon>
        <taxon>Actinomycetes</taxon>
        <taxon>Micrococcales</taxon>
        <taxon>Dermabacteraceae</taxon>
        <taxon>Brachybacterium</taxon>
    </lineage>
</organism>
<gene>
    <name evidence="4" type="ORF">I8D64_10335</name>
</gene>
<dbReference type="SUPFAM" id="SSF52821">
    <property type="entry name" value="Rhodanese/Cell cycle control phosphatase"/>
    <property type="match status" value="2"/>
</dbReference>
<keyword evidence="2" id="KW-0677">Repeat</keyword>
<dbReference type="Pfam" id="PF00581">
    <property type="entry name" value="Rhodanese"/>
    <property type="match status" value="2"/>
</dbReference>
<evidence type="ECO:0000256" key="1">
    <source>
        <dbReference type="ARBA" id="ARBA00022679"/>
    </source>
</evidence>
<dbReference type="InterPro" id="IPR001763">
    <property type="entry name" value="Rhodanese-like_dom"/>
</dbReference>
<dbReference type="Proteomes" id="UP000612352">
    <property type="component" value="Unassembled WGS sequence"/>
</dbReference>
<dbReference type="PANTHER" id="PTHR11364:SF27">
    <property type="entry name" value="SULFURTRANSFERASE"/>
    <property type="match status" value="1"/>
</dbReference>
<dbReference type="Gene3D" id="3.40.250.10">
    <property type="entry name" value="Rhodanese-like domain"/>
    <property type="match status" value="2"/>
</dbReference>
<feature type="domain" description="Rhodanese" evidence="3">
    <location>
        <begin position="21"/>
        <end position="138"/>
    </location>
</feature>
<dbReference type="CDD" id="cd01448">
    <property type="entry name" value="TST_Repeat_1"/>
    <property type="match status" value="1"/>
</dbReference>
<dbReference type="RefSeq" id="WP_200502490.1">
    <property type="nucleotide sequence ID" value="NZ_JAEDAJ010000005.1"/>
</dbReference>
<dbReference type="PANTHER" id="PTHR11364">
    <property type="entry name" value="THIOSULFATE SULFERTANSFERASE"/>
    <property type="match status" value="1"/>
</dbReference>
<sequence>MDSAPALPPVIDVDRFRALRAQPGVRVAEVRWALDGSKDRSTFLAGHVPGSVYVDLGADLAAAAKPEAGRHPLPDPADFAATLGAVGIGDGATVLALDDTDGSQASRLVWMLRALGVEAALLDGGLGAWTAAGGELSTEDPAPDAAVFTPRPWGTAVTATADEVEAAAGTEGSVVIDARAPERFRGETEPVDPRAGHVPGAINVPFAGNVGADGRFLDPRALRERFASAGVGETDEIIVYCGSGVTATHDLLALERAGFTGARLFPGSWSQWSADEGREVATGE</sequence>
<dbReference type="CDD" id="cd01449">
    <property type="entry name" value="TST_Repeat_2"/>
    <property type="match status" value="1"/>
</dbReference>
<proteinExistence type="predicted"/>
<evidence type="ECO:0000259" key="3">
    <source>
        <dbReference type="PROSITE" id="PS50206"/>
    </source>
</evidence>
<reference evidence="4 5" key="1">
    <citation type="submission" date="2020-12" db="EMBL/GenBank/DDBJ databases">
        <title>Brachybacterium sp. MASK1Z-5, whole genome shotgun sequence.</title>
        <authorList>
            <person name="Tuo L."/>
        </authorList>
    </citation>
    <scope>NUCLEOTIDE SEQUENCE [LARGE SCALE GENOMIC DNA]</scope>
    <source>
        <strain evidence="4 5">MASK1Z-5</strain>
    </source>
</reference>
<comment type="caution">
    <text evidence="4">The sequence shown here is derived from an EMBL/GenBank/DDBJ whole genome shotgun (WGS) entry which is preliminary data.</text>
</comment>